<proteinExistence type="predicted"/>
<name>A0ABT5UF56_9GAMM</name>
<comment type="caution">
    <text evidence="1">The sequence shown here is derived from an EMBL/GenBank/DDBJ whole genome shotgun (WGS) entry which is preliminary data.</text>
</comment>
<reference evidence="1 2" key="1">
    <citation type="submission" date="2022-11" db="EMBL/GenBank/DDBJ databases">
        <title>Spartinivicinus poritis sp. nov., isolated from scleractinian coral Porites lutea.</title>
        <authorList>
            <person name="Zhang G."/>
            <person name="Cai L."/>
            <person name="Wei Q."/>
        </authorList>
    </citation>
    <scope>NUCLEOTIDE SEQUENCE [LARGE SCALE GENOMIC DNA]</scope>
    <source>
        <strain evidence="1 2">A2-2</strain>
    </source>
</reference>
<dbReference type="Proteomes" id="UP001528823">
    <property type="component" value="Unassembled WGS sequence"/>
</dbReference>
<keyword evidence="2" id="KW-1185">Reference proteome</keyword>
<sequence length="174" mass="19843">MLSAEEFFTRCAGSVDQYNSTESFIGYFQSFRPNGSGLNELFKGAVKGKEVLERLLAIYKAIESSYCKNDWYFLVKKPPTVSETKACSIFREHLQSMKLIVDEMDEMDVSEEISNITHLNVLQLDDQSINYDVYESSLEAGIQDIVTDLLCEYDPIDSEALLLEEGIYSMTMTY</sequence>
<gene>
    <name evidence="1" type="ORF">ORQ98_19480</name>
</gene>
<evidence type="ECO:0000313" key="2">
    <source>
        <dbReference type="Proteomes" id="UP001528823"/>
    </source>
</evidence>
<evidence type="ECO:0000313" key="1">
    <source>
        <dbReference type="EMBL" id="MDE1464142.1"/>
    </source>
</evidence>
<dbReference type="RefSeq" id="WP_274690473.1">
    <property type="nucleotide sequence ID" value="NZ_JAPMOU010000029.1"/>
</dbReference>
<organism evidence="1 2">
    <name type="scientific">Spartinivicinus poritis</name>
    <dbReference type="NCBI Taxonomy" id="2994640"/>
    <lineage>
        <taxon>Bacteria</taxon>
        <taxon>Pseudomonadati</taxon>
        <taxon>Pseudomonadota</taxon>
        <taxon>Gammaproteobacteria</taxon>
        <taxon>Oceanospirillales</taxon>
        <taxon>Zooshikellaceae</taxon>
        <taxon>Spartinivicinus</taxon>
    </lineage>
</organism>
<accession>A0ABT5UF56</accession>
<protein>
    <submittedName>
        <fullName evidence="1">Uncharacterized protein</fullName>
    </submittedName>
</protein>
<dbReference type="EMBL" id="JAPMOU010000029">
    <property type="protein sequence ID" value="MDE1464142.1"/>
    <property type="molecule type" value="Genomic_DNA"/>
</dbReference>